<comment type="caution">
    <text evidence="1">The sequence shown here is derived from an EMBL/GenBank/DDBJ whole genome shotgun (WGS) entry which is preliminary data.</text>
</comment>
<protein>
    <recommendedName>
        <fullName evidence="3">CRAL-TRIO domain-containing protein</fullName>
    </recommendedName>
</protein>
<sequence>MSRWPDQAGEIMDILLPLLHESQKIWATVCLCALLSAVVFSSRKKGSDRNTRSAYCSSGRNDQEQHLDARLQWPTEAEQVNVKKLTDSLSPKERALLEASPPDVQHIVFLSRFLRGLATFDLALERLRETLAYREEHAEQIRRAREQIPQDSMEFDLDHVLHGESLKKGLRFIPQGSQDGCFVEVMCIRYIEFDRYLSWPVDDVLELMVSVLELYSVVLHNQSVKQHKMCQVFFVEDASGFPVSILFKPHLWLVQCRALLPLVKCYPEFLHRVLIFNASAGLKQFVAMFERIGKYWFKSWFPGQVSEAEFDHEMRKYDGKLKVLSVGDWEEVADLASLTIFEQWTLAVQLEDDRVAPGLVAPRSVQLRRGETLKWSIRSQGGGGQPLVAFLSRESRDGQGIRGESQLQVLSHDFGSGTFLAPCDGVAVLVLDNSAGWTALKDVHMQLEVQMPRDNKGRHADDCMHHSHGWTCFSCCTGRERAIVHKL</sequence>
<evidence type="ECO:0000313" key="2">
    <source>
        <dbReference type="Proteomes" id="UP001189429"/>
    </source>
</evidence>
<dbReference type="Proteomes" id="UP001189429">
    <property type="component" value="Unassembled WGS sequence"/>
</dbReference>
<dbReference type="Gene3D" id="3.40.525.10">
    <property type="entry name" value="CRAL-TRIO lipid binding domain"/>
    <property type="match status" value="1"/>
</dbReference>
<keyword evidence="2" id="KW-1185">Reference proteome</keyword>
<evidence type="ECO:0000313" key="1">
    <source>
        <dbReference type="EMBL" id="CAK0866378.1"/>
    </source>
</evidence>
<dbReference type="SUPFAM" id="SSF52087">
    <property type="entry name" value="CRAL/TRIO domain"/>
    <property type="match status" value="1"/>
</dbReference>
<proteinExistence type="predicted"/>
<organism evidence="1 2">
    <name type="scientific">Prorocentrum cordatum</name>
    <dbReference type="NCBI Taxonomy" id="2364126"/>
    <lineage>
        <taxon>Eukaryota</taxon>
        <taxon>Sar</taxon>
        <taxon>Alveolata</taxon>
        <taxon>Dinophyceae</taxon>
        <taxon>Prorocentrales</taxon>
        <taxon>Prorocentraceae</taxon>
        <taxon>Prorocentrum</taxon>
    </lineage>
</organism>
<dbReference type="InterPro" id="IPR036865">
    <property type="entry name" value="CRAL-TRIO_dom_sf"/>
</dbReference>
<name>A0ABN9V3M5_9DINO</name>
<reference evidence="1" key="1">
    <citation type="submission" date="2023-10" db="EMBL/GenBank/DDBJ databases">
        <authorList>
            <person name="Chen Y."/>
            <person name="Shah S."/>
            <person name="Dougan E. K."/>
            <person name="Thang M."/>
            <person name="Chan C."/>
        </authorList>
    </citation>
    <scope>NUCLEOTIDE SEQUENCE [LARGE SCALE GENOMIC DNA]</scope>
</reference>
<dbReference type="EMBL" id="CAUYUJ010016529">
    <property type="protein sequence ID" value="CAK0866378.1"/>
    <property type="molecule type" value="Genomic_DNA"/>
</dbReference>
<gene>
    <name evidence="1" type="ORF">PCOR1329_LOCUS53573</name>
</gene>
<accession>A0ABN9V3M5</accession>
<evidence type="ECO:0008006" key="3">
    <source>
        <dbReference type="Google" id="ProtNLM"/>
    </source>
</evidence>